<keyword evidence="3" id="KW-1185">Reference proteome</keyword>
<reference evidence="3" key="2">
    <citation type="journal article" date="2017" name="Nat. Plants">
        <title>The Aegilops tauschii genome reveals multiple impacts of transposons.</title>
        <authorList>
            <person name="Zhao G."/>
            <person name="Zou C."/>
            <person name="Li K."/>
            <person name="Wang K."/>
            <person name="Li T."/>
            <person name="Gao L."/>
            <person name="Zhang X."/>
            <person name="Wang H."/>
            <person name="Yang Z."/>
            <person name="Liu X."/>
            <person name="Jiang W."/>
            <person name="Mao L."/>
            <person name="Kong X."/>
            <person name="Jiao Y."/>
            <person name="Jia J."/>
        </authorList>
    </citation>
    <scope>NUCLEOTIDE SEQUENCE [LARGE SCALE GENOMIC DNA]</scope>
    <source>
        <strain evidence="3">cv. AL8/78</strain>
    </source>
</reference>
<dbReference type="Gramene" id="AET5Gv20910600.3">
    <property type="protein sequence ID" value="AET5Gv20910600.3"/>
    <property type="gene ID" value="AET5Gv20910600"/>
</dbReference>
<evidence type="ECO:0000313" key="2">
    <source>
        <dbReference type="EnsemblPlants" id="AET5Gv20910600.3"/>
    </source>
</evidence>
<reference evidence="3" key="1">
    <citation type="journal article" date="2014" name="Science">
        <title>Ancient hybridizations among the ancestral genomes of bread wheat.</title>
        <authorList>
            <consortium name="International Wheat Genome Sequencing Consortium,"/>
            <person name="Marcussen T."/>
            <person name="Sandve S.R."/>
            <person name="Heier L."/>
            <person name="Spannagl M."/>
            <person name="Pfeifer M."/>
            <person name="Jakobsen K.S."/>
            <person name="Wulff B.B."/>
            <person name="Steuernagel B."/>
            <person name="Mayer K.F."/>
            <person name="Olsen O.A."/>
        </authorList>
    </citation>
    <scope>NUCLEOTIDE SEQUENCE [LARGE SCALE GENOMIC DNA]</scope>
    <source>
        <strain evidence="3">cv. AL8/78</strain>
    </source>
</reference>
<dbReference type="Proteomes" id="UP000015105">
    <property type="component" value="Chromosome 5D"/>
</dbReference>
<protein>
    <submittedName>
        <fullName evidence="2">Uncharacterized protein</fullName>
    </submittedName>
</protein>
<accession>A0A453LT95</accession>
<dbReference type="EnsemblPlants" id="AET5Gv20910600.3">
    <property type="protein sequence ID" value="AET5Gv20910600.3"/>
    <property type="gene ID" value="AET5Gv20910600"/>
</dbReference>
<proteinExistence type="predicted"/>
<sequence>RRGRRRYSRPIHPSIPLAPPFLSSIGPFPFAAPVEIRVFYFRILAIPRDGISLPAFVSPQDRRQTLGRKEDKGAPARASAPHALAGRPASFVAAGRGARCRGGIPRCRRWGGVTPGRSLCRRPRRIPRRWWLSTRMRTTLPRNLRF</sequence>
<organism evidence="2 3">
    <name type="scientific">Aegilops tauschii subsp. strangulata</name>
    <name type="common">Goatgrass</name>
    <dbReference type="NCBI Taxonomy" id="200361"/>
    <lineage>
        <taxon>Eukaryota</taxon>
        <taxon>Viridiplantae</taxon>
        <taxon>Streptophyta</taxon>
        <taxon>Embryophyta</taxon>
        <taxon>Tracheophyta</taxon>
        <taxon>Spermatophyta</taxon>
        <taxon>Magnoliopsida</taxon>
        <taxon>Liliopsida</taxon>
        <taxon>Poales</taxon>
        <taxon>Poaceae</taxon>
        <taxon>BOP clade</taxon>
        <taxon>Pooideae</taxon>
        <taxon>Triticodae</taxon>
        <taxon>Triticeae</taxon>
        <taxon>Triticinae</taxon>
        <taxon>Aegilops</taxon>
    </lineage>
</organism>
<evidence type="ECO:0000256" key="1">
    <source>
        <dbReference type="SAM" id="MobiDB-lite"/>
    </source>
</evidence>
<reference evidence="2" key="4">
    <citation type="submission" date="2019-03" db="UniProtKB">
        <authorList>
            <consortium name="EnsemblPlants"/>
        </authorList>
    </citation>
    <scope>IDENTIFICATION</scope>
</reference>
<reference evidence="2" key="5">
    <citation type="journal article" date="2021" name="G3 (Bethesda)">
        <title>Aegilops tauschii genome assembly Aet v5.0 features greater sequence contiguity and improved annotation.</title>
        <authorList>
            <person name="Wang L."/>
            <person name="Zhu T."/>
            <person name="Rodriguez J.C."/>
            <person name="Deal K.R."/>
            <person name="Dubcovsky J."/>
            <person name="McGuire P.E."/>
            <person name="Lux T."/>
            <person name="Spannagl M."/>
            <person name="Mayer K.F.X."/>
            <person name="Baldrich P."/>
            <person name="Meyers B.C."/>
            <person name="Huo N."/>
            <person name="Gu Y.Q."/>
            <person name="Zhou H."/>
            <person name="Devos K.M."/>
            <person name="Bennetzen J.L."/>
            <person name="Unver T."/>
            <person name="Budak H."/>
            <person name="Gulick P.J."/>
            <person name="Galiba G."/>
            <person name="Kalapos B."/>
            <person name="Nelson D.R."/>
            <person name="Li P."/>
            <person name="You F.M."/>
            <person name="Luo M.C."/>
            <person name="Dvorak J."/>
        </authorList>
    </citation>
    <scope>NUCLEOTIDE SEQUENCE [LARGE SCALE GENOMIC DNA]</scope>
    <source>
        <strain evidence="2">cv. AL8/78</strain>
    </source>
</reference>
<reference evidence="2" key="3">
    <citation type="journal article" date="2017" name="Nature">
        <title>Genome sequence of the progenitor of the wheat D genome Aegilops tauschii.</title>
        <authorList>
            <person name="Luo M.C."/>
            <person name="Gu Y.Q."/>
            <person name="Puiu D."/>
            <person name="Wang H."/>
            <person name="Twardziok S.O."/>
            <person name="Deal K.R."/>
            <person name="Huo N."/>
            <person name="Zhu T."/>
            <person name="Wang L."/>
            <person name="Wang Y."/>
            <person name="McGuire P.E."/>
            <person name="Liu S."/>
            <person name="Long H."/>
            <person name="Ramasamy R.K."/>
            <person name="Rodriguez J.C."/>
            <person name="Van S.L."/>
            <person name="Yuan L."/>
            <person name="Wang Z."/>
            <person name="Xia Z."/>
            <person name="Xiao L."/>
            <person name="Anderson O.D."/>
            <person name="Ouyang S."/>
            <person name="Liang Y."/>
            <person name="Zimin A.V."/>
            <person name="Pertea G."/>
            <person name="Qi P."/>
            <person name="Bennetzen J.L."/>
            <person name="Dai X."/>
            <person name="Dawson M.W."/>
            <person name="Muller H.G."/>
            <person name="Kugler K."/>
            <person name="Rivarola-Duarte L."/>
            <person name="Spannagl M."/>
            <person name="Mayer K.F.X."/>
            <person name="Lu F.H."/>
            <person name="Bevan M.W."/>
            <person name="Leroy P."/>
            <person name="Li P."/>
            <person name="You F.M."/>
            <person name="Sun Q."/>
            <person name="Liu Z."/>
            <person name="Lyons E."/>
            <person name="Wicker T."/>
            <person name="Salzberg S.L."/>
            <person name="Devos K.M."/>
            <person name="Dvorak J."/>
        </authorList>
    </citation>
    <scope>NUCLEOTIDE SEQUENCE [LARGE SCALE GENOMIC DNA]</scope>
    <source>
        <strain evidence="2">cv. AL8/78</strain>
    </source>
</reference>
<name>A0A453LT95_AEGTS</name>
<dbReference type="AlphaFoldDB" id="A0A453LT95"/>
<feature type="compositionally biased region" description="Basic and acidic residues" evidence="1">
    <location>
        <begin position="62"/>
        <end position="74"/>
    </location>
</feature>
<evidence type="ECO:0000313" key="3">
    <source>
        <dbReference type="Proteomes" id="UP000015105"/>
    </source>
</evidence>
<feature type="region of interest" description="Disordered" evidence="1">
    <location>
        <begin position="62"/>
        <end position="82"/>
    </location>
</feature>